<dbReference type="STRING" id="1826909.A5893_13935"/>
<evidence type="ECO:0000256" key="1">
    <source>
        <dbReference type="SAM" id="Phobius"/>
    </source>
</evidence>
<comment type="caution">
    <text evidence="2">The sequence shown here is derived from an EMBL/GenBank/DDBJ whole genome shotgun (WGS) entry which is preliminary data.</text>
</comment>
<keyword evidence="3" id="KW-1185">Reference proteome</keyword>
<keyword evidence="1" id="KW-1133">Transmembrane helix</keyword>
<feature type="transmembrane region" description="Helical" evidence="1">
    <location>
        <begin position="219"/>
        <end position="247"/>
    </location>
</feature>
<name>A0A179DCU4_9SPHI</name>
<protein>
    <submittedName>
        <fullName evidence="2">Beta-carotene 15,15'-monooxygenase</fullName>
    </submittedName>
</protein>
<dbReference type="Pfam" id="PF19992">
    <property type="entry name" value="DUF6427"/>
    <property type="match status" value="1"/>
</dbReference>
<sequence length="326" mass="38198">MIQQFKNLNFFNIFILFVLIIVLRLGILWNLPDVVNSGVNLFFSRILINLDFDRLLSPLLNIICAAFIVFSQALIFNKIMNDYNILGKASFLPALLFVVCSSVFAPFLILSPPLIVNFLILFILNKVLREHKSVDSISAMFDLGLVVAIGTIIYFPFVLFLLVLWIALILFKPFNWREWVSVITGYITIMFFLGVYYYWNDKLLSFYEIWKPLSTKIPFYIKINLFDYIVLLPLSICFILGLIALRVNFFKSFVLVRKSIQLLTLIFIVSILSFYLKADFRINHFLLSVAPVAVVLSYYFMNAKKKWIYETLFFMMMIFIVYFQFV</sequence>
<dbReference type="RefSeq" id="WP_068823292.1">
    <property type="nucleotide sequence ID" value="NZ_LWHJ01000030.1"/>
</dbReference>
<feature type="transmembrane region" description="Helical" evidence="1">
    <location>
        <begin position="259"/>
        <end position="276"/>
    </location>
</feature>
<keyword evidence="2" id="KW-0560">Oxidoreductase</keyword>
<dbReference type="AlphaFoldDB" id="A0A179DCU4"/>
<evidence type="ECO:0000313" key="2">
    <source>
        <dbReference type="EMBL" id="OAQ38520.1"/>
    </source>
</evidence>
<organism evidence="2 3">
    <name type="scientific">Pedobacter psychrophilus</name>
    <dbReference type="NCBI Taxonomy" id="1826909"/>
    <lineage>
        <taxon>Bacteria</taxon>
        <taxon>Pseudomonadati</taxon>
        <taxon>Bacteroidota</taxon>
        <taxon>Sphingobacteriia</taxon>
        <taxon>Sphingobacteriales</taxon>
        <taxon>Sphingobacteriaceae</taxon>
        <taxon>Pedobacter</taxon>
    </lineage>
</organism>
<dbReference type="GO" id="GO:0004497">
    <property type="term" value="F:monooxygenase activity"/>
    <property type="evidence" value="ECO:0007669"/>
    <property type="project" value="UniProtKB-KW"/>
</dbReference>
<feature type="transmembrane region" description="Helical" evidence="1">
    <location>
        <begin position="179"/>
        <end position="199"/>
    </location>
</feature>
<dbReference type="Proteomes" id="UP000078459">
    <property type="component" value="Unassembled WGS sequence"/>
</dbReference>
<dbReference type="EMBL" id="LWHJ01000030">
    <property type="protein sequence ID" value="OAQ38520.1"/>
    <property type="molecule type" value="Genomic_DNA"/>
</dbReference>
<feature type="transmembrane region" description="Helical" evidence="1">
    <location>
        <begin position="59"/>
        <end position="79"/>
    </location>
</feature>
<reference evidence="2 3" key="2">
    <citation type="submission" date="2016-06" db="EMBL/GenBank/DDBJ databases">
        <title>Pedobacter psychrophilus sp. nov., isolated from Antarctic fragmentary rock.</title>
        <authorList>
            <person name="Svec P."/>
        </authorList>
    </citation>
    <scope>NUCLEOTIDE SEQUENCE [LARGE SCALE GENOMIC DNA]</scope>
    <source>
        <strain evidence="2 3">CCM 8644</strain>
    </source>
</reference>
<dbReference type="InterPro" id="IPR045625">
    <property type="entry name" value="DUF6427"/>
</dbReference>
<keyword evidence="1" id="KW-0812">Transmembrane</keyword>
<feature type="transmembrane region" description="Helical" evidence="1">
    <location>
        <begin position="307"/>
        <end position="325"/>
    </location>
</feature>
<feature type="transmembrane region" description="Helical" evidence="1">
    <location>
        <begin position="144"/>
        <end position="167"/>
    </location>
</feature>
<keyword evidence="2" id="KW-0503">Monooxygenase</keyword>
<dbReference type="OrthoDB" id="1115611at2"/>
<accession>A0A179DCU4</accession>
<reference evidence="2 3" key="1">
    <citation type="submission" date="2016-04" db="EMBL/GenBank/DDBJ databases">
        <authorList>
            <person name="Evans L.H."/>
            <person name="Alamgir A."/>
            <person name="Owens N."/>
            <person name="Weber N.D."/>
            <person name="Virtaneva K."/>
            <person name="Barbian K."/>
            <person name="Babar A."/>
            <person name="Rosenke K."/>
        </authorList>
    </citation>
    <scope>NUCLEOTIDE SEQUENCE [LARGE SCALE GENOMIC DNA]</scope>
    <source>
        <strain evidence="2 3">CCM 8644</strain>
    </source>
</reference>
<evidence type="ECO:0000313" key="3">
    <source>
        <dbReference type="Proteomes" id="UP000078459"/>
    </source>
</evidence>
<feature type="transmembrane region" description="Helical" evidence="1">
    <location>
        <begin position="91"/>
        <end position="124"/>
    </location>
</feature>
<feature type="transmembrane region" description="Helical" evidence="1">
    <location>
        <begin position="282"/>
        <end position="300"/>
    </location>
</feature>
<proteinExistence type="predicted"/>
<keyword evidence="1" id="KW-0472">Membrane</keyword>
<feature type="transmembrane region" description="Helical" evidence="1">
    <location>
        <begin position="12"/>
        <end position="31"/>
    </location>
</feature>
<gene>
    <name evidence="2" type="ORF">A5893_13935</name>
</gene>